<keyword evidence="1" id="KW-0560">Oxidoreductase</keyword>
<dbReference type="InterPro" id="IPR050741">
    <property type="entry name" value="Acyl-CoA_dehydrogenase"/>
</dbReference>
<dbReference type="PIRSF" id="PIRSF016578">
    <property type="entry name" value="HsaA"/>
    <property type="match status" value="1"/>
</dbReference>
<evidence type="ECO:0000259" key="2">
    <source>
        <dbReference type="Pfam" id="PF08028"/>
    </source>
</evidence>
<keyword evidence="4" id="KW-1185">Reference proteome</keyword>
<dbReference type="InterPro" id="IPR009100">
    <property type="entry name" value="AcylCoA_DH/oxidase_NM_dom_sf"/>
</dbReference>
<dbReference type="PANTHER" id="PTHR48083:SF5">
    <property type="entry name" value="NRGC PROTEIN"/>
    <property type="match status" value="1"/>
</dbReference>
<dbReference type="EMBL" id="JAUJWU010000003">
    <property type="protein sequence ID" value="MDN7246238.1"/>
    <property type="molecule type" value="Genomic_DNA"/>
</dbReference>
<comment type="caution">
    <text evidence="3">The sequence shown here is derived from an EMBL/GenBank/DDBJ whole genome shotgun (WGS) entry which is preliminary data.</text>
</comment>
<organism evidence="3 4">
    <name type="scientific">Planococcus shenhongbingii</name>
    <dbReference type="NCBI Taxonomy" id="3058398"/>
    <lineage>
        <taxon>Bacteria</taxon>
        <taxon>Bacillati</taxon>
        <taxon>Bacillota</taxon>
        <taxon>Bacilli</taxon>
        <taxon>Bacillales</taxon>
        <taxon>Caryophanaceae</taxon>
        <taxon>Planococcus</taxon>
    </lineage>
</organism>
<sequence>MSTQILKQESPVLEELLLGAEQIGKLAEQEAQQAEENSSVSDNVVNLMKKTEISRIMLPKEYGGPQVSIKEFAAIVRKVANYNISAAWLTYLYPLHNMLPAYLPKAGRDEIVNSEGLISDIFAAMGTAVKDGDGYRISGKWNFVSGILHSEWVGVGVKIQFPDKDKPEVCLPILKTSEVEIVENWDTFGLRGSGSNQVIAENVYVPMERILRPDPAEATRKPPEEDYDKDYPFYGVPFYPTFYVGFPSIAIGGAERVIAEFKKMTEKRIRLMDGVRESESPRSQRVLAEITTEFHTAEALMDKYIDLLVDYEKNGATTPNSEFFALRTKIIKICTEIALRALLTLGGGALYKNGPIELFIRDILSVATHKTSLYEDSVAAYGQDLFGFESGVRG</sequence>
<dbReference type="PANTHER" id="PTHR48083">
    <property type="entry name" value="MEDIUM-CHAIN SPECIFIC ACYL-COA DEHYDROGENASE, MITOCHONDRIAL-RELATED"/>
    <property type="match status" value="1"/>
</dbReference>
<feature type="domain" description="Acyl-CoA dehydrogenase C-terminal" evidence="2">
    <location>
        <begin position="248"/>
        <end position="370"/>
    </location>
</feature>
<dbReference type="Gene3D" id="2.40.110.10">
    <property type="entry name" value="Butyryl-CoA Dehydrogenase, subunit A, domain 2"/>
    <property type="match status" value="1"/>
</dbReference>
<protein>
    <submittedName>
        <fullName evidence="3">Acyl-CoA dehydrogenase</fullName>
    </submittedName>
</protein>
<dbReference type="SUPFAM" id="SSF47203">
    <property type="entry name" value="Acyl-CoA dehydrogenase C-terminal domain-like"/>
    <property type="match status" value="1"/>
</dbReference>
<dbReference type="InterPro" id="IPR046373">
    <property type="entry name" value="Acyl-CoA_Oxase/DH_mid-dom_sf"/>
</dbReference>
<dbReference type="Pfam" id="PF08028">
    <property type="entry name" value="Acyl-CoA_dh_2"/>
    <property type="match status" value="1"/>
</dbReference>
<name>A0ABT8NEB7_9BACL</name>
<dbReference type="SUPFAM" id="SSF56645">
    <property type="entry name" value="Acyl-CoA dehydrogenase NM domain-like"/>
    <property type="match status" value="1"/>
</dbReference>
<dbReference type="RefSeq" id="WP_301856821.1">
    <property type="nucleotide sequence ID" value="NZ_JAUJWU010000003.1"/>
</dbReference>
<dbReference type="Gene3D" id="1.10.540.10">
    <property type="entry name" value="Acyl-CoA dehydrogenase/oxidase, N-terminal domain"/>
    <property type="match status" value="1"/>
</dbReference>
<reference evidence="3 4" key="1">
    <citation type="submission" date="2023-07" db="EMBL/GenBank/DDBJ databases">
        <title>Novel species in genus Planococcus.</title>
        <authorList>
            <person name="Ning S."/>
        </authorList>
    </citation>
    <scope>NUCLEOTIDE SEQUENCE [LARGE SCALE GENOMIC DNA]</scope>
    <source>
        <strain evidence="3 4">N017</strain>
    </source>
</reference>
<evidence type="ECO:0000313" key="3">
    <source>
        <dbReference type="EMBL" id="MDN7246238.1"/>
    </source>
</evidence>
<dbReference type="InterPro" id="IPR036250">
    <property type="entry name" value="AcylCo_DH-like_C"/>
</dbReference>
<dbReference type="InterPro" id="IPR037069">
    <property type="entry name" value="AcylCoA_DH/ox_N_sf"/>
</dbReference>
<evidence type="ECO:0000313" key="4">
    <source>
        <dbReference type="Proteomes" id="UP001172142"/>
    </source>
</evidence>
<dbReference type="Proteomes" id="UP001172142">
    <property type="component" value="Unassembled WGS sequence"/>
</dbReference>
<proteinExistence type="predicted"/>
<dbReference type="Gene3D" id="1.20.140.10">
    <property type="entry name" value="Butyryl-CoA Dehydrogenase, subunit A, domain 3"/>
    <property type="match status" value="1"/>
</dbReference>
<accession>A0ABT8NEB7</accession>
<dbReference type="InterPro" id="IPR013107">
    <property type="entry name" value="Acyl-CoA_DH_C"/>
</dbReference>
<evidence type="ECO:0000256" key="1">
    <source>
        <dbReference type="ARBA" id="ARBA00023002"/>
    </source>
</evidence>
<gene>
    <name evidence="3" type="ORF">QWY13_12145</name>
</gene>